<dbReference type="SUPFAM" id="SSF53383">
    <property type="entry name" value="PLP-dependent transferases"/>
    <property type="match status" value="2"/>
</dbReference>
<dbReference type="InterPro" id="IPR015421">
    <property type="entry name" value="PyrdxlP-dep_Trfase_major"/>
</dbReference>
<gene>
    <name evidence="5" type="primary">fum8</name>
</gene>
<feature type="region of interest" description="Disordered" evidence="3">
    <location>
        <begin position="809"/>
        <end position="839"/>
    </location>
</feature>
<dbReference type="GO" id="GO:0004758">
    <property type="term" value="F:serine C-palmitoyltransferase activity"/>
    <property type="evidence" value="ECO:0007669"/>
    <property type="project" value="TreeGrafter"/>
</dbReference>
<protein>
    <submittedName>
        <fullName evidence="5">Alpha-oxoamine synthase</fullName>
    </submittedName>
</protein>
<dbReference type="VEuPathDB" id="FungiDB:M747DRAFT_298935"/>
<proteinExistence type="predicted"/>
<evidence type="ECO:0000256" key="2">
    <source>
        <dbReference type="ARBA" id="ARBA00022679"/>
    </source>
</evidence>
<dbReference type="GO" id="GO:0005783">
    <property type="term" value="C:endoplasmic reticulum"/>
    <property type="evidence" value="ECO:0007669"/>
    <property type="project" value="TreeGrafter"/>
</dbReference>
<evidence type="ECO:0000256" key="3">
    <source>
        <dbReference type="SAM" id="MobiDB-lite"/>
    </source>
</evidence>
<dbReference type="VEuPathDB" id="FungiDB:ATCC64974_17860"/>
<dbReference type="InterPro" id="IPR015422">
    <property type="entry name" value="PyrdxlP-dep_Trfase_small"/>
</dbReference>
<dbReference type="EMBL" id="KJ934797">
    <property type="protein sequence ID" value="AIT39680.1"/>
    <property type="molecule type" value="Genomic_DNA"/>
</dbReference>
<dbReference type="AlphaFoldDB" id="A0A097GWY9"/>
<dbReference type="GO" id="GO:0046513">
    <property type="term" value="P:ceramide biosynthetic process"/>
    <property type="evidence" value="ECO:0007669"/>
    <property type="project" value="TreeGrafter"/>
</dbReference>
<accession>A0A097GWY9</accession>
<dbReference type="InterPro" id="IPR015424">
    <property type="entry name" value="PyrdxlP-dep_Trfase"/>
</dbReference>
<dbReference type="Pfam" id="PF00155">
    <property type="entry name" value="Aminotran_1_2"/>
    <property type="match status" value="1"/>
</dbReference>
<dbReference type="VEuPathDB" id="FungiDB:ASPNIDRAFT2_1117230"/>
<dbReference type="GO" id="GO:0030170">
    <property type="term" value="F:pyridoxal phosphate binding"/>
    <property type="evidence" value="ECO:0007669"/>
    <property type="project" value="InterPro"/>
</dbReference>
<evidence type="ECO:0000259" key="4">
    <source>
        <dbReference type="Pfam" id="PF00155"/>
    </source>
</evidence>
<dbReference type="PANTHER" id="PTHR13693">
    <property type="entry name" value="CLASS II AMINOTRANSFERASE/8-AMINO-7-OXONONANOATE SYNTHASE"/>
    <property type="match status" value="1"/>
</dbReference>
<dbReference type="InterPro" id="IPR050087">
    <property type="entry name" value="AON_synthase_class-II"/>
</dbReference>
<name>A0A097GWY9_ASPNG</name>
<dbReference type="PANTHER" id="PTHR13693:SF3">
    <property type="entry name" value="LD36009P"/>
    <property type="match status" value="1"/>
</dbReference>
<evidence type="ECO:0000313" key="5">
    <source>
        <dbReference type="EMBL" id="AIT39680.1"/>
    </source>
</evidence>
<organism evidence="5">
    <name type="scientific">Aspergillus niger</name>
    <dbReference type="NCBI Taxonomy" id="5061"/>
    <lineage>
        <taxon>Eukaryota</taxon>
        <taxon>Fungi</taxon>
        <taxon>Dikarya</taxon>
        <taxon>Ascomycota</taxon>
        <taxon>Pezizomycotina</taxon>
        <taxon>Eurotiomycetes</taxon>
        <taxon>Eurotiomycetidae</taxon>
        <taxon>Eurotiales</taxon>
        <taxon>Aspergillaceae</taxon>
        <taxon>Aspergillus</taxon>
        <taxon>Aspergillus subgen. Circumdati</taxon>
    </lineage>
</organism>
<keyword evidence="2" id="KW-0808">Transferase</keyword>
<dbReference type="GO" id="GO:0046512">
    <property type="term" value="P:sphingosine biosynthetic process"/>
    <property type="evidence" value="ECO:0007669"/>
    <property type="project" value="TreeGrafter"/>
</dbReference>
<dbReference type="VEuPathDB" id="FungiDB:An01g06870"/>
<dbReference type="Gene3D" id="3.40.640.10">
    <property type="entry name" value="Type I PLP-dependent aspartate aminotransferase-like (Major domain)"/>
    <property type="match status" value="2"/>
</dbReference>
<comment type="cofactor">
    <cofactor evidence="1">
        <name>pyridoxal 5'-phosphate</name>
        <dbReference type="ChEBI" id="CHEBI:597326"/>
    </cofactor>
</comment>
<dbReference type="InterPro" id="IPR004839">
    <property type="entry name" value="Aminotransferase_I/II_large"/>
</dbReference>
<dbReference type="GO" id="GO:0016020">
    <property type="term" value="C:membrane"/>
    <property type="evidence" value="ECO:0007669"/>
    <property type="project" value="GOC"/>
</dbReference>
<reference evidence="5" key="1">
    <citation type="journal article" date="2014" name="Fungal Genet. Biol.">
        <title>Variation in the fumonisin biosynthetic gene cluster in fumonisin-producing and nonproducing black aspergilli.</title>
        <authorList>
            <person name="Susca A."/>
            <person name="Proctor R.H."/>
            <person name="Butchko R.A."/>
            <person name="Haidukowski M."/>
            <person name="Stea G."/>
            <person name="Logrieco A."/>
            <person name="Moretti A."/>
        </authorList>
    </citation>
    <scope>NUCLEOTIDE SEQUENCE</scope>
    <source>
        <strain evidence="5">ITEM 10355</strain>
    </source>
</reference>
<feature type="domain" description="Aminotransferase class I/classII large" evidence="4">
    <location>
        <begin position="117"/>
        <end position="468"/>
    </location>
</feature>
<sequence>MSTSSTFTKGMTESVRLDLTRPDDPPVTVTEKLRFFLWVASIALGQAYRDLKAWRLYRPFQTADLAIHYFFLPIGRMDPRLILGAPKSRMLVRTIPESVTRDYEELDDLSQCPTREVVNAASNNYGGFTHYEHRSAELIQSTLSQLPFNPAPMELEVRARKDLAAYMSAEVCVTTTSGFGANILAFRTVAETAAALSRRCIFLMDRDCHSSMFTGAFMNERATCYRFKHNDLGDLEYKLRLLYEKAPDAFVCVAVEGLYSMEGVVSPGPALLALKKLYGFCLLIDEAHAFMSMGSGGRGSFEWWQNRGYDCPLSDADVITATLSKSVGCTGGFVTANGICAQQLRLQDELLSHEGAESLSTVALVRTLSLLKKTRLIEYRMRQLKAKAGFVFQRLTEAGCKVLSSPDSAIICFPVGTVRQASMFHAETLKRGFAVACGVPPATPLWACRIRMCVFATSSWADILNLVNATILVACKLNIHGIKPMVLDESCLPHESGEPLDVVTESEATDKGFHDYITTLRVSDMPSQNLFPAVHQEEVVFAGQEAFKKYGVGPCSARWFYGSFDIFVTLERRLAKLYPSLQTHMGRCRGMICADTEVMLVSLLNACSEPVYSQEILNLVLIPSDAPSSVRNGARLHKASQRSRTQVYETLSDLIIPTEQVSWTGQNLHLTIYLQTVQGNSILDLGQRVQTILGMVGEDRVKGLTLILDDRQGLGRIGPRSLGYLDLMEHQHGKAFFHTALGPTAAKTTVLITGSWFDSFGHQGGYVIGGASMIESLTVKAKAFLFSTPPMPVQAAMSDRALEILSSASPDSSDRSYVFEHNSLQPPDEPDYAVDSSECSGEPGLDRLLIRKDSAIVFVTGELGSDSDEAKSKL</sequence>
<dbReference type="Gene3D" id="3.90.1150.10">
    <property type="entry name" value="Aspartate Aminotransferase, domain 1"/>
    <property type="match status" value="1"/>
</dbReference>
<evidence type="ECO:0000256" key="1">
    <source>
        <dbReference type="ARBA" id="ARBA00001933"/>
    </source>
</evidence>